<accession>A0A4C1XFU5</accession>
<keyword evidence="2" id="KW-1185">Reference proteome</keyword>
<sequence length="66" mass="7476">MPPRKRTYLPRERRRNAGIVWGLVARVPLPLYPTPPEHHASTGSHGDATACPPVWAVITEFSIRYQ</sequence>
<evidence type="ECO:0000313" key="1">
    <source>
        <dbReference type="EMBL" id="GBP61169.1"/>
    </source>
</evidence>
<comment type="caution">
    <text evidence="1">The sequence shown here is derived from an EMBL/GenBank/DDBJ whole genome shotgun (WGS) entry which is preliminary data.</text>
</comment>
<dbReference type="Proteomes" id="UP000299102">
    <property type="component" value="Unassembled WGS sequence"/>
</dbReference>
<organism evidence="1 2">
    <name type="scientific">Eumeta variegata</name>
    <name type="common">Bagworm moth</name>
    <name type="synonym">Eumeta japonica</name>
    <dbReference type="NCBI Taxonomy" id="151549"/>
    <lineage>
        <taxon>Eukaryota</taxon>
        <taxon>Metazoa</taxon>
        <taxon>Ecdysozoa</taxon>
        <taxon>Arthropoda</taxon>
        <taxon>Hexapoda</taxon>
        <taxon>Insecta</taxon>
        <taxon>Pterygota</taxon>
        <taxon>Neoptera</taxon>
        <taxon>Endopterygota</taxon>
        <taxon>Lepidoptera</taxon>
        <taxon>Glossata</taxon>
        <taxon>Ditrysia</taxon>
        <taxon>Tineoidea</taxon>
        <taxon>Psychidae</taxon>
        <taxon>Oiketicinae</taxon>
        <taxon>Eumeta</taxon>
    </lineage>
</organism>
<gene>
    <name evidence="1" type="ORF">EVAR_28377_1</name>
</gene>
<protein>
    <submittedName>
        <fullName evidence="1">Uncharacterized protein</fullName>
    </submittedName>
</protein>
<reference evidence="1 2" key="1">
    <citation type="journal article" date="2019" name="Commun. Biol.">
        <title>The bagworm genome reveals a unique fibroin gene that provides high tensile strength.</title>
        <authorList>
            <person name="Kono N."/>
            <person name="Nakamura H."/>
            <person name="Ohtoshi R."/>
            <person name="Tomita M."/>
            <person name="Numata K."/>
            <person name="Arakawa K."/>
        </authorList>
    </citation>
    <scope>NUCLEOTIDE SEQUENCE [LARGE SCALE GENOMIC DNA]</scope>
</reference>
<dbReference type="EMBL" id="BGZK01000806">
    <property type="protein sequence ID" value="GBP61169.1"/>
    <property type="molecule type" value="Genomic_DNA"/>
</dbReference>
<dbReference type="AlphaFoldDB" id="A0A4C1XFU5"/>
<evidence type="ECO:0000313" key="2">
    <source>
        <dbReference type="Proteomes" id="UP000299102"/>
    </source>
</evidence>
<name>A0A4C1XFU5_EUMVA</name>
<proteinExistence type="predicted"/>